<evidence type="ECO:0000256" key="3">
    <source>
        <dbReference type="ARBA" id="ARBA00022741"/>
    </source>
</evidence>
<dbReference type="OrthoDB" id="47801at2759"/>
<accession>A0A4Y7IHE5</accession>
<reference evidence="8 9" key="1">
    <citation type="journal article" date="2018" name="Science">
        <title>The opium poppy genome and morphinan production.</title>
        <authorList>
            <person name="Guo L."/>
            <person name="Winzer T."/>
            <person name="Yang X."/>
            <person name="Li Y."/>
            <person name="Ning Z."/>
            <person name="He Z."/>
            <person name="Teodor R."/>
            <person name="Lu Y."/>
            <person name="Bowser T.A."/>
            <person name="Graham I.A."/>
            <person name="Ye K."/>
        </authorList>
    </citation>
    <scope>NUCLEOTIDE SEQUENCE [LARGE SCALE GENOMIC DNA]</scope>
    <source>
        <strain evidence="9">cv. HN1</strain>
        <tissue evidence="8">Leaves</tissue>
    </source>
</reference>
<dbReference type="PANTHER" id="PTHR46116:SF13">
    <property type="entry name" value="UBIQUITIN-CONJUGATING ENZYME E2 24-RELATED"/>
    <property type="match status" value="1"/>
</dbReference>
<feature type="compositionally biased region" description="Polar residues" evidence="6">
    <location>
        <begin position="672"/>
        <end position="681"/>
    </location>
</feature>
<keyword evidence="9" id="KW-1185">Reference proteome</keyword>
<evidence type="ECO:0000256" key="2">
    <source>
        <dbReference type="ARBA" id="ARBA00022679"/>
    </source>
</evidence>
<gene>
    <name evidence="8" type="ORF">C5167_041231</name>
</gene>
<evidence type="ECO:0000256" key="4">
    <source>
        <dbReference type="ARBA" id="ARBA00022786"/>
    </source>
</evidence>
<feature type="region of interest" description="Disordered" evidence="6">
    <location>
        <begin position="82"/>
        <end position="108"/>
    </location>
</feature>
<dbReference type="STRING" id="3469.A0A4Y7IHE5"/>
<dbReference type="FunFam" id="3.10.110.10:FF:000028">
    <property type="entry name" value="Probable ubiquitin-conjugating enzyme E2 23"/>
    <property type="match status" value="1"/>
</dbReference>
<dbReference type="PROSITE" id="PS50127">
    <property type="entry name" value="UBC_2"/>
    <property type="match status" value="1"/>
</dbReference>
<dbReference type="Gramene" id="RZC48304">
    <property type="protein sequence ID" value="RZC48304"/>
    <property type="gene ID" value="C5167_041231"/>
</dbReference>
<dbReference type="CDD" id="cd23837">
    <property type="entry name" value="UBCc_UBE2O"/>
    <property type="match status" value="1"/>
</dbReference>
<evidence type="ECO:0000256" key="6">
    <source>
        <dbReference type="SAM" id="MobiDB-lite"/>
    </source>
</evidence>
<dbReference type="Proteomes" id="UP000316621">
    <property type="component" value="Chromosome 1"/>
</dbReference>
<keyword evidence="3" id="KW-0547">Nucleotide-binding</keyword>
<dbReference type="Pfam" id="PF00179">
    <property type="entry name" value="UQ_con"/>
    <property type="match status" value="1"/>
</dbReference>
<dbReference type="EC" id="2.3.2.23" evidence="1"/>
<feature type="region of interest" description="Disordered" evidence="6">
    <location>
        <begin position="183"/>
        <end position="273"/>
    </location>
</feature>
<evidence type="ECO:0000313" key="8">
    <source>
        <dbReference type="EMBL" id="RZC48304.1"/>
    </source>
</evidence>
<evidence type="ECO:0000256" key="5">
    <source>
        <dbReference type="ARBA" id="ARBA00022840"/>
    </source>
</evidence>
<evidence type="ECO:0000259" key="7">
    <source>
        <dbReference type="PROSITE" id="PS50127"/>
    </source>
</evidence>
<proteinExistence type="predicted"/>
<feature type="region of interest" description="Disordered" evidence="6">
    <location>
        <begin position="1"/>
        <end position="54"/>
    </location>
</feature>
<keyword evidence="4" id="KW-0833">Ubl conjugation pathway</keyword>
<feature type="compositionally biased region" description="Acidic residues" evidence="6">
    <location>
        <begin position="306"/>
        <end position="325"/>
    </location>
</feature>
<name>A0A4Y7IHE5_PAPSO</name>
<dbReference type="PANTHER" id="PTHR46116">
    <property type="entry name" value="(E3-INDEPENDENT) E2 UBIQUITIN-CONJUGATING ENZYME"/>
    <property type="match status" value="1"/>
</dbReference>
<keyword evidence="5" id="KW-0067">ATP-binding</keyword>
<dbReference type="Gene3D" id="3.10.110.10">
    <property type="entry name" value="Ubiquitin Conjugating Enzyme"/>
    <property type="match status" value="1"/>
</dbReference>
<sequence length="784" mass="88395">MATSKPNNKLKTFQEVPDEDVANNSEVEPSDELVSNDNSENEEDGLGMYESDDNLVDLEEGSDYEFEQPDFIDEEAADLQAKFDADELVSNDNSENEEDGLGMYESDDNLVDLEEGSDYELEQPDFIDEEAADLQAKFDADELVSNDNSENEEDGLGMYESDDNLVDLEEGSDYEFEQPDFIDEEAADLQAKFDADELVSNDNSENEEDGSSMYESDDNLVDLEEGSDYEFEQPDFIDEEAADLQAKFDADELVSNDNSENEEDGSGMYESDDNLVDLEEGSDYEFEQPDFIDEEAADLQAKFDADELVSNDNSENEEDGLGMYESDDNLVDLEEGSDYEFEQPDFIDEEAAALQAKFDAEGLPAGAEVSVPWLMEDKPDPTRPPVPCSSSALPKQFQEDDSDEAIIKYRSFKSFDTVEDFSDHHYKSKSVTKSKQASQKWTRAIQQDWRLLEKDLPDTIFVRAYEGRMDLLRAVIVGAAETPYHDGLFFFDIHYPSEYPDTPPLANYHAHNLRINPNLYESGYVCLSLLNTWDGDKVERWTPGKSNMLQVLLSIQALVLNEKPYFNEPGYEEDAGSVSGDVYAREYNENTFILSCKTMQYTLKNPPKYFEDYVLGHFRLRAYTILAACKAYIEGDQVGSVIKEVQDDDESQKSGSSKNEAGKVVEGVQDVNGGQKTGSSLHFRSRHSESWNFKNEVGTMAGNLVPLFISKGAKNCEKFICLGDSYRLAEANYSNIFKKDFYKTAEDQVAAAESQLHAQVQAQAQAPAQTNFGTNNYHYDYDDY</sequence>
<protein>
    <recommendedName>
        <fullName evidence="1">E2 ubiquitin-conjugating enzyme</fullName>
        <ecNumber evidence="1">2.3.2.23</ecNumber>
    </recommendedName>
</protein>
<feature type="compositionally biased region" description="Polar residues" evidence="6">
    <location>
        <begin position="22"/>
        <end position="38"/>
    </location>
</feature>
<dbReference type="EMBL" id="CM010715">
    <property type="protein sequence ID" value="RZC48304.1"/>
    <property type="molecule type" value="Genomic_DNA"/>
</dbReference>
<feature type="compositionally biased region" description="Acidic residues" evidence="6">
    <location>
        <begin position="196"/>
        <end position="242"/>
    </location>
</feature>
<feature type="compositionally biased region" description="Acidic residues" evidence="6">
    <location>
        <begin position="141"/>
        <end position="162"/>
    </location>
</feature>
<dbReference type="GO" id="GO:0061631">
    <property type="term" value="F:ubiquitin conjugating enzyme activity"/>
    <property type="evidence" value="ECO:0007669"/>
    <property type="project" value="UniProtKB-EC"/>
</dbReference>
<feature type="domain" description="UBC core" evidence="7">
    <location>
        <begin position="440"/>
        <end position="600"/>
    </location>
</feature>
<feature type="compositionally biased region" description="Acidic residues" evidence="6">
    <location>
        <begin position="39"/>
        <end position="54"/>
    </location>
</feature>
<feature type="compositionally biased region" description="Acidic residues" evidence="6">
    <location>
        <begin position="251"/>
        <end position="273"/>
    </location>
</feature>
<keyword evidence="2" id="KW-0808">Transferase</keyword>
<feature type="compositionally biased region" description="Polar residues" evidence="6">
    <location>
        <begin position="1"/>
        <end position="11"/>
    </location>
</feature>
<dbReference type="InterPro" id="IPR016135">
    <property type="entry name" value="UBQ-conjugating_enzyme/RWD"/>
</dbReference>
<evidence type="ECO:0000313" key="9">
    <source>
        <dbReference type="Proteomes" id="UP000316621"/>
    </source>
</evidence>
<organism evidence="8 9">
    <name type="scientific">Papaver somniferum</name>
    <name type="common">Opium poppy</name>
    <dbReference type="NCBI Taxonomy" id="3469"/>
    <lineage>
        <taxon>Eukaryota</taxon>
        <taxon>Viridiplantae</taxon>
        <taxon>Streptophyta</taxon>
        <taxon>Embryophyta</taxon>
        <taxon>Tracheophyta</taxon>
        <taxon>Spermatophyta</taxon>
        <taxon>Magnoliopsida</taxon>
        <taxon>Ranunculales</taxon>
        <taxon>Papaveraceae</taxon>
        <taxon>Papaveroideae</taxon>
        <taxon>Papaver</taxon>
    </lineage>
</organism>
<dbReference type="AlphaFoldDB" id="A0A4Y7IHE5"/>
<feature type="region of interest" description="Disordered" evidence="6">
    <location>
        <begin position="304"/>
        <end position="325"/>
    </location>
</feature>
<dbReference type="InterPro" id="IPR000608">
    <property type="entry name" value="UBC"/>
</dbReference>
<feature type="region of interest" description="Disordered" evidence="6">
    <location>
        <begin position="645"/>
        <end position="681"/>
    </location>
</feature>
<evidence type="ECO:0000256" key="1">
    <source>
        <dbReference type="ARBA" id="ARBA00012486"/>
    </source>
</evidence>
<dbReference type="GO" id="GO:0005524">
    <property type="term" value="F:ATP binding"/>
    <property type="evidence" value="ECO:0007669"/>
    <property type="project" value="UniProtKB-KW"/>
</dbReference>
<feature type="region of interest" description="Disordered" evidence="6">
    <location>
        <begin position="133"/>
        <end position="162"/>
    </location>
</feature>
<feature type="compositionally biased region" description="Acidic residues" evidence="6">
    <location>
        <begin position="86"/>
        <end position="108"/>
    </location>
</feature>
<dbReference type="SUPFAM" id="SSF54495">
    <property type="entry name" value="UBC-like"/>
    <property type="match status" value="1"/>
</dbReference>
<dbReference type="SMART" id="SM00212">
    <property type="entry name" value="UBCc"/>
    <property type="match status" value="1"/>
</dbReference>